<dbReference type="SUPFAM" id="SSF54427">
    <property type="entry name" value="NTF2-like"/>
    <property type="match status" value="1"/>
</dbReference>
<dbReference type="InterPro" id="IPR032710">
    <property type="entry name" value="NTF2-like_dom_sf"/>
</dbReference>
<feature type="domain" description="SnoaL-like" evidence="1">
    <location>
        <begin position="11"/>
        <end position="79"/>
    </location>
</feature>
<dbReference type="Gene3D" id="3.10.450.50">
    <property type="match status" value="1"/>
</dbReference>
<accession>A0A177N1P9</accession>
<dbReference type="RefSeq" id="WP_064042182.1">
    <property type="nucleotide sequence ID" value="NZ_LUUJ01000116.1"/>
</dbReference>
<evidence type="ECO:0000313" key="2">
    <source>
        <dbReference type="EMBL" id="OAI11812.1"/>
    </source>
</evidence>
<name>A0A177N1P9_9GAMM</name>
<protein>
    <recommendedName>
        <fullName evidence="1">SnoaL-like domain-containing protein</fullName>
    </recommendedName>
</protein>
<dbReference type="Proteomes" id="UP000077857">
    <property type="component" value="Unassembled WGS sequence"/>
</dbReference>
<dbReference type="InterPro" id="IPR037401">
    <property type="entry name" value="SnoaL-like"/>
</dbReference>
<evidence type="ECO:0000259" key="1">
    <source>
        <dbReference type="Pfam" id="PF12680"/>
    </source>
</evidence>
<organism evidence="2 3">
    <name type="scientific">Methylomonas koyamae</name>
    <dbReference type="NCBI Taxonomy" id="702114"/>
    <lineage>
        <taxon>Bacteria</taxon>
        <taxon>Pseudomonadati</taxon>
        <taxon>Pseudomonadota</taxon>
        <taxon>Gammaproteobacteria</taxon>
        <taxon>Methylococcales</taxon>
        <taxon>Methylococcaceae</taxon>
        <taxon>Methylomonas</taxon>
    </lineage>
</organism>
<sequence length="125" mass="13856">MITQAQADQLAEAWLQAWNSRDLARIMAHYADAIDFCSPFIVNLLQRPDGRLLGKPAVQAYFAQGLAKFPDLHFTLLQALPGVGSLTLLYRSVNDLLAAETMEIDADGKICRVLAHYCATAERSY</sequence>
<proteinExistence type="predicted"/>
<dbReference type="OrthoDB" id="13610at2"/>
<gene>
    <name evidence="2" type="ORF">A1507_19635</name>
</gene>
<comment type="caution">
    <text evidence="2">The sequence shown here is derived from an EMBL/GenBank/DDBJ whole genome shotgun (WGS) entry which is preliminary data.</text>
</comment>
<dbReference type="Pfam" id="PF12680">
    <property type="entry name" value="SnoaL_2"/>
    <property type="match status" value="1"/>
</dbReference>
<dbReference type="EMBL" id="LUUJ01000116">
    <property type="protein sequence ID" value="OAI11812.1"/>
    <property type="molecule type" value="Genomic_DNA"/>
</dbReference>
<reference evidence="2 3" key="1">
    <citation type="submission" date="2016-03" db="EMBL/GenBank/DDBJ databases">
        <authorList>
            <person name="Ploux O."/>
        </authorList>
    </citation>
    <scope>NUCLEOTIDE SEQUENCE [LARGE SCALE GENOMIC DNA]</scope>
    <source>
        <strain evidence="2 3">R-45378</strain>
    </source>
</reference>
<dbReference type="AlphaFoldDB" id="A0A177N1P9"/>
<evidence type="ECO:0000313" key="3">
    <source>
        <dbReference type="Proteomes" id="UP000077857"/>
    </source>
</evidence>